<dbReference type="OrthoDB" id="2598348at2"/>
<dbReference type="AlphaFoldDB" id="A0A172ZIA0"/>
<dbReference type="Proteomes" id="UP000078148">
    <property type="component" value="Chromosome"/>
</dbReference>
<dbReference type="STRING" id="1616788.AR543_16055"/>
<organism evidence="1 2">
    <name type="scientific">Paenibacillus bovis</name>
    <dbReference type="NCBI Taxonomy" id="1616788"/>
    <lineage>
        <taxon>Bacteria</taxon>
        <taxon>Bacillati</taxon>
        <taxon>Bacillota</taxon>
        <taxon>Bacilli</taxon>
        <taxon>Bacillales</taxon>
        <taxon>Paenibacillaceae</taxon>
        <taxon>Paenibacillus</taxon>
    </lineage>
</organism>
<gene>
    <name evidence="1" type="ORF">AR543_16055</name>
</gene>
<name>A0A172ZIA0_9BACL</name>
<reference evidence="1 2" key="2">
    <citation type="journal article" date="2016" name="Int. J. Syst. Evol. Microbiol.">
        <title>Paenibacillus bovis sp. nov., isolated from raw yak (Bos grunniens) milk.</title>
        <authorList>
            <person name="Gao C."/>
            <person name="Han J."/>
            <person name="Liu Z."/>
            <person name="Xu X."/>
            <person name="Hang F."/>
            <person name="Wu Z."/>
        </authorList>
    </citation>
    <scope>NUCLEOTIDE SEQUENCE [LARGE SCALE GENOMIC DNA]</scope>
    <source>
        <strain evidence="1 2">BD3526</strain>
    </source>
</reference>
<dbReference type="KEGG" id="pbv:AR543_16055"/>
<evidence type="ECO:0000313" key="1">
    <source>
        <dbReference type="EMBL" id="ANF97366.1"/>
    </source>
</evidence>
<reference evidence="2" key="1">
    <citation type="submission" date="2015-10" db="EMBL/GenBank/DDBJ databases">
        <title>Genome of Paenibacillus bovis sp. nov.</title>
        <authorList>
            <person name="Wu Z."/>
            <person name="Gao C."/>
            <person name="Liu Z."/>
            <person name="Zheng H."/>
        </authorList>
    </citation>
    <scope>NUCLEOTIDE SEQUENCE [LARGE SCALE GENOMIC DNA]</scope>
    <source>
        <strain evidence="2">BD3526</strain>
    </source>
</reference>
<proteinExistence type="predicted"/>
<accession>A0A172ZIA0</accession>
<protein>
    <submittedName>
        <fullName evidence="1">Uncharacterized protein</fullName>
    </submittedName>
</protein>
<evidence type="ECO:0000313" key="2">
    <source>
        <dbReference type="Proteomes" id="UP000078148"/>
    </source>
</evidence>
<sequence length="136" mass="15272">MHEKNPETIPDQNCTLCTIAGLHIPALTPYQVFEQTGYMDGPPHDSEAISAMLVTMKMSDGSYERFATLEEAERAMLQFGDNQKFCVGYASDQDVGHMVAAQKAMGGMYYYDFQNSTHAQLPTSTGYKFYVWPIYS</sequence>
<dbReference type="RefSeq" id="WP_060535477.1">
    <property type="nucleotide sequence ID" value="NZ_CP013023.1"/>
</dbReference>
<keyword evidence="2" id="KW-1185">Reference proteome</keyword>
<dbReference type="EMBL" id="CP013023">
    <property type="protein sequence ID" value="ANF97366.1"/>
    <property type="molecule type" value="Genomic_DNA"/>
</dbReference>